<comment type="similarity">
    <text evidence="1">Belongs to the glycosyltransferase 32 family.</text>
</comment>
<dbReference type="Proteomes" id="UP000664169">
    <property type="component" value="Unassembled WGS sequence"/>
</dbReference>
<reference evidence="4" key="1">
    <citation type="submission" date="2021-03" db="EMBL/GenBank/DDBJ databases">
        <authorList>
            <person name="Tagirdzhanova G."/>
        </authorList>
    </citation>
    <scope>NUCLEOTIDE SEQUENCE</scope>
</reference>
<keyword evidence="3" id="KW-1133">Transmembrane helix</keyword>
<dbReference type="EMBL" id="CAJPDQ010000003">
    <property type="protein sequence ID" value="CAF9906540.1"/>
    <property type="molecule type" value="Genomic_DNA"/>
</dbReference>
<evidence type="ECO:0000256" key="2">
    <source>
        <dbReference type="SAM" id="MobiDB-lite"/>
    </source>
</evidence>
<dbReference type="Gene3D" id="3.90.550.20">
    <property type="match status" value="1"/>
</dbReference>
<dbReference type="OrthoDB" id="409543at2759"/>
<feature type="region of interest" description="Disordered" evidence="2">
    <location>
        <begin position="1"/>
        <end position="22"/>
    </location>
</feature>
<dbReference type="InterPro" id="IPR007577">
    <property type="entry name" value="GlycoTrfase_DXD_sugar-bd_CS"/>
</dbReference>
<dbReference type="PANTHER" id="PTHR31834:SF8">
    <property type="entry name" value="TRANSFERASE, PUTATIVE (AFU_ORTHOLOGUE AFUA_6G14040)-RELATED"/>
    <property type="match status" value="1"/>
</dbReference>
<sequence>MSDEKRELPRFSPARTPAFSPTRSAFRNRVPKQIRRALPVYLICIVVFLFITNVGSLGGIRMPTISRREPSNFVKQKPLQYGTYFPKKIWQSWKQDPLNFEERDLNTARTWIAKNPHYRYEVLTDNNDIAYLEQFYGHGTAINRPDIVEFYQKINATIIRADMLRYLIMYAEGGIYADIDVEALRPIERFIPERYDEKDIQMVVSVEVDEPEFNDHPILGKKSQSFCQWTFMSKPRHPVMLKLVDGIMKWLKEISHQQRCHISEVVLDFDQVIEGTGPSAFTAAILEYMSKKVGKKVTWHNFHQLYESKLEAGILVLSVEAFAAGQGHSDSGNHNARGALVKHHYHASLWPSKHPRFNHPVYGEVEKCNWDPACVKRWDDDIAAWGSLSTEEQQAKINDKQTLDNLMLPLPLAIGV</sequence>
<evidence type="ECO:0000313" key="5">
    <source>
        <dbReference type="Proteomes" id="UP000664169"/>
    </source>
</evidence>
<dbReference type="GO" id="GO:0006487">
    <property type="term" value="P:protein N-linked glycosylation"/>
    <property type="evidence" value="ECO:0007669"/>
    <property type="project" value="TreeGrafter"/>
</dbReference>
<evidence type="ECO:0000256" key="1">
    <source>
        <dbReference type="ARBA" id="ARBA00009003"/>
    </source>
</evidence>
<proteinExistence type="inferred from homology"/>
<dbReference type="InterPro" id="IPR029044">
    <property type="entry name" value="Nucleotide-diphossugar_trans"/>
</dbReference>
<dbReference type="SUPFAM" id="SSF53448">
    <property type="entry name" value="Nucleotide-diphospho-sugar transferases"/>
    <property type="match status" value="1"/>
</dbReference>
<protein>
    <submittedName>
        <fullName evidence="4">Uncharacterized protein</fullName>
    </submittedName>
</protein>
<evidence type="ECO:0000256" key="3">
    <source>
        <dbReference type="SAM" id="Phobius"/>
    </source>
</evidence>
<dbReference type="AlphaFoldDB" id="A0A8H3EJ41"/>
<dbReference type="GO" id="GO:0000009">
    <property type="term" value="F:alpha-1,6-mannosyltransferase activity"/>
    <property type="evidence" value="ECO:0007669"/>
    <property type="project" value="InterPro"/>
</dbReference>
<keyword evidence="3" id="KW-0472">Membrane</keyword>
<feature type="transmembrane region" description="Helical" evidence="3">
    <location>
        <begin position="37"/>
        <end position="60"/>
    </location>
</feature>
<name>A0A8H3EJ41_9LECA</name>
<dbReference type="GO" id="GO:0000136">
    <property type="term" value="C:mannan polymerase complex"/>
    <property type="evidence" value="ECO:0007669"/>
    <property type="project" value="TreeGrafter"/>
</dbReference>
<dbReference type="PANTHER" id="PTHR31834">
    <property type="entry name" value="INITIATION-SPECIFIC ALPHA-1,6-MANNOSYLTRANSFERASE"/>
    <property type="match status" value="1"/>
</dbReference>
<dbReference type="FunFam" id="3.90.550.20:FF:000004">
    <property type="entry name" value="Glycosyltransferase family 32 protein"/>
    <property type="match status" value="1"/>
</dbReference>
<dbReference type="InterPro" id="IPR039367">
    <property type="entry name" value="Och1-like"/>
</dbReference>
<dbReference type="Pfam" id="PF04488">
    <property type="entry name" value="Gly_transf_sug"/>
    <property type="match status" value="1"/>
</dbReference>
<evidence type="ECO:0000313" key="4">
    <source>
        <dbReference type="EMBL" id="CAF9906540.1"/>
    </source>
</evidence>
<keyword evidence="3" id="KW-0812">Transmembrane</keyword>
<accession>A0A8H3EJ41</accession>
<comment type="caution">
    <text evidence="4">The sequence shown here is derived from an EMBL/GenBank/DDBJ whole genome shotgun (WGS) entry which is preliminary data.</text>
</comment>
<keyword evidence="5" id="KW-1185">Reference proteome</keyword>
<gene>
    <name evidence="4" type="ORF">GOMPHAMPRED_004774</name>
</gene>
<organism evidence="4 5">
    <name type="scientific">Gomphillus americanus</name>
    <dbReference type="NCBI Taxonomy" id="1940652"/>
    <lineage>
        <taxon>Eukaryota</taxon>
        <taxon>Fungi</taxon>
        <taxon>Dikarya</taxon>
        <taxon>Ascomycota</taxon>
        <taxon>Pezizomycotina</taxon>
        <taxon>Lecanoromycetes</taxon>
        <taxon>OSLEUM clade</taxon>
        <taxon>Ostropomycetidae</taxon>
        <taxon>Ostropales</taxon>
        <taxon>Graphidaceae</taxon>
        <taxon>Gomphilloideae</taxon>
        <taxon>Gomphillus</taxon>
    </lineage>
</organism>